<reference evidence="2" key="1">
    <citation type="submission" date="2019-10" db="EMBL/GenBank/DDBJ databases">
        <title>Conservation and host-specific expression of non-tandemly repeated heterogenous ribosome RNA gene in arbuscular mycorrhizal fungi.</title>
        <authorList>
            <person name="Maeda T."/>
            <person name="Kobayashi Y."/>
            <person name="Nakagawa T."/>
            <person name="Ezawa T."/>
            <person name="Yamaguchi K."/>
            <person name="Bino T."/>
            <person name="Nishimoto Y."/>
            <person name="Shigenobu S."/>
            <person name="Kawaguchi M."/>
        </authorList>
    </citation>
    <scope>NUCLEOTIDE SEQUENCE</scope>
    <source>
        <strain evidence="2">HR1</strain>
    </source>
</reference>
<sequence>MVTHWVEMIKNELQEDQDNKVANIVDTYDISIENIEQLQHSAVNLQTKWELKKYFCRKFRITKLFRRFYYWW</sequence>
<evidence type="ECO:0000313" key="2">
    <source>
        <dbReference type="EMBL" id="GES98227.1"/>
    </source>
</evidence>
<dbReference type="EMBL" id="BLAL01000024">
    <property type="protein sequence ID" value="GES76601.1"/>
    <property type="molecule type" value="Genomic_DNA"/>
</dbReference>
<organism evidence="2 3">
    <name type="scientific">Rhizophagus clarus</name>
    <dbReference type="NCBI Taxonomy" id="94130"/>
    <lineage>
        <taxon>Eukaryota</taxon>
        <taxon>Fungi</taxon>
        <taxon>Fungi incertae sedis</taxon>
        <taxon>Mucoromycota</taxon>
        <taxon>Glomeromycotina</taxon>
        <taxon>Glomeromycetes</taxon>
        <taxon>Glomerales</taxon>
        <taxon>Glomeraceae</taxon>
        <taxon>Rhizophagus</taxon>
    </lineage>
</organism>
<dbReference type="EMBL" id="BLAL01000265">
    <property type="protein sequence ID" value="GES98227.1"/>
    <property type="molecule type" value="Genomic_DNA"/>
</dbReference>
<name>A0A8H3R0F6_9GLOM</name>
<gene>
    <name evidence="1" type="ORF">RCL2_000400600</name>
    <name evidence="2" type="ORF">RCL2_002478200</name>
</gene>
<dbReference type="Proteomes" id="UP000615446">
    <property type="component" value="Unassembled WGS sequence"/>
</dbReference>
<proteinExistence type="predicted"/>
<dbReference type="AlphaFoldDB" id="A0A8H3R0F6"/>
<evidence type="ECO:0000313" key="3">
    <source>
        <dbReference type="Proteomes" id="UP000615446"/>
    </source>
</evidence>
<accession>A0A8H3R0F6</accession>
<protein>
    <submittedName>
        <fullName evidence="2">Uncharacterized protein</fullName>
    </submittedName>
</protein>
<comment type="caution">
    <text evidence="2">The sequence shown here is derived from an EMBL/GenBank/DDBJ whole genome shotgun (WGS) entry which is preliminary data.</text>
</comment>
<dbReference type="OrthoDB" id="2428968at2759"/>
<evidence type="ECO:0000313" key="1">
    <source>
        <dbReference type="EMBL" id="GES76601.1"/>
    </source>
</evidence>